<comment type="caution">
    <text evidence="2">The sequence shown here is derived from an EMBL/GenBank/DDBJ whole genome shotgun (WGS) entry which is preliminary data.</text>
</comment>
<dbReference type="InterPro" id="IPR057238">
    <property type="entry name" value="DUF7916"/>
</dbReference>
<dbReference type="Proteomes" id="UP000004968">
    <property type="component" value="Unassembled WGS sequence"/>
</dbReference>
<evidence type="ECO:0000313" key="3">
    <source>
        <dbReference type="Proteomes" id="UP000004968"/>
    </source>
</evidence>
<gene>
    <name evidence="2" type="ORF">CLOSTHATH_06739</name>
</gene>
<reference evidence="2 3" key="1">
    <citation type="submission" date="2010-01" db="EMBL/GenBank/DDBJ databases">
        <authorList>
            <person name="Weinstock G."/>
            <person name="Sodergren E."/>
            <person name="Clifton S."/>
            <person name="Fulton L."/>
            <person name="Fulton B."/>
            <person name="Courtney L."/>
            <person name="Fronick C."/>
            <person name="Harrison M."/>
            <person name="Strong C."/>
            <person name="Farmer C."/>
            <person name="Delahaunty K."/>
            <person name="Markovic C."/>
            <person name="Hall O."/>
            <person name="Minx P."/>
            <person name="Tomlinson C."/>
            <person name="Mitreva M."/>
            <person name="Nelson J."/>
            <person name="Hou S."/>
            <person name="Wollam A."/>
            <person name="Pepin K.H."/>
            <person name="Johnson M."/>
            <person name="Bhonagiri V."/>
            <person name="Nash W.E."/>
            <person name="Warren W."/>
            <person name="Chinwalla A."/>
            <person name="Mardis E.R."/>
            <person name="Wilson R.K."/>
        </authorList>
    </citation>
    <scope>NUCLEOTIDE SEQUENCE [LARGE SCALE GENOMIC DNA]</scope>
    <source>
        <strain evidence="2 3">DSM 13479</strain>
    </source>
</reference>
<dbReference type="AlphaFoldDB" id="D3ASY0"/>
<feature type="domain" description="DUF7916" evidence="1">
    <location>
        <begin position="23"/>
        <end position="326"/>
    </location>
</feature>
<dbReference type="InterPro" id="IPR013785">
    <property type="entry name" value="Aldolase_TIM"/>
</dbReference>
<proteinExistence type="predicted"/>
<dbReference type="EMBL" id="ACIO01000840">
    <property type="protein sequence ID" value="EFC95074.1"/>
    <property type="molecule type" value="Genomic_DNA"/>
</dbReference>
<organism evidence="2 3">
    <name type="scientific">Hungatella hathewayi DSM 13479</name>
    <dbReference type="NCBI Taxonomy" id="566550"/>
    <lineage>
        <taxon>Bacteria</taxon>
        <taxon>Bacillati</taxon>
        <taxon>Bacillota</taxon>
        <taxon>Clostridia</taxon>
        <taxon>Lachnospirales</taxon>
        <taxon>Lachnospiraceae</taxon>
        <taxon>Hungatella</taxon>
    </lineage>
</organism>
<evidence type="ECO:0000259" key="1">
    <source>
        <dbReference type="Pfam" id="PF25509"/>
    </source>
</evidence>
<evidence type="ECO:0000313" key="2">
    <source>
        <dbReference type="EMBL" id="EFC95074.1"/>
    </source>
</evidence>
<dbReference type="Gene3D" id="3.20.20.70">
    <property type="entry name" value="Aldolase class I"/>
    <property type="match status" value="1"/>
</dbReference>
<name>D3ASY0_9FIRM</name>
<dbReference type="HOGENOM" id="CLU_078477_0_0_9"/>
<dbReference type="SUPFAM" id="SSF51412">
    <property type="entry name" value="Inosine monophosphate dehydrogenase (IMPDH)"/>
    <property type="match status" value="1"/>
</dbReference>
<protein>
    <recommendedName>
        <fullName evidence="1">DUF7916 domain-containing protein</fullName>
    </recommendedName>
</protein>
<accession>D3ASY0</accession>
<dbReference type="Pfam" id="PF25509">
    <property type="entry name" value="DUF7916"/>
    <property type="match status" value="1"/>
</dbReference>
<sequence length="326" mass="35011">MVLRYFYKIIFIWRGEYAVKRFLNCNASDFEKMNGKELVESIASSEGRVLVCETIGTTQPMLGDVSNAELAAAMGADVILLNIFDVDHPVIHGLPPVDGADIIRKVKALTGRPVGINLEPKEQGVESAVEADAMWGITKGRLGTLENGKKAVAMGVDFIVLTGNPGVGVTNRAIAETLALYRKEFGDAVVLVAGKMHAAGILSEAGEKIITREDVKQFREAGADVILMPAPGTVPGITMEYIRGLVSFAHELGALTLTAVGTSQEGSDTATIREIALMCKMTGTDMHHLGDAGYGGMALPENILEYGKVIRGVRHTYHRMAASIRR</sequence>